<name>A0A0U5LPV1_9GAMM</name>
<sequence>MKRFISAPVSEYLSVMFCIAVILCFLRIWFTS</sequence>
<dbReference type="Proteomes" id="UP000059419">
    <property type="component" value="Chromosome 1"/>
</dbReference>
<keyword evidence="1" id="KW-1133">Transmembrane helix</keyword>
<dbReference type="PATRIC" id="fig|1619313.3.peg.2260"/>
<reference evidence="3" key="1">
    <citation type="submission" date="2015-11" db="EMBL/GenBank/DDBJ databases">
        <authorList>
            <person name="Blom J."/>
        </authorList>
    </citation>
    <scope>NUCLEOTIDE SEQUENCE [LARGE SCALE GENOMIC DNA]</scope>
</reference>
<accession>A0A0U5LPV1</accession>
<evidence type="ECO:0000313" key="2">
    <source>
        <dbReference type="EMBL" id="CUU24412.1"/>
    </source>
</evidence>
<keyword evidence="1" id="KW-0472">Membrane</keyword>
<dbReference type="STRING" id="1619313.EM595_2178"/>
<protein>
    <submittedName>
        <fullName evidence="2">Putative membrane protein</fullName>
    </submittedName>
</protein>
<organism evidence="2 3">
    <name type="scientific">Duffyella gerundensis</name>
    <dbReference type="NCBI Taxonomy" id="1619313"/>
    <lineage>
        <taxon>Bacteria</taxon>
        <taxon>Pseudomonadati</taxon>
        <taxon>Pseudomonadota</taxon>
        <taxon>Gammaproteobacteria</taxon>
        <taxon>Enterobacterales</taxon>
        <taxon>Erwiniaceae</taxon>
        <taxon>Duffyella</taxon>
    </lineage>
</organism>
<dbReference type="KEGG" id="ege:EM595_2178"/>
<gene>
    <name evidence="2" type="ORF">EM595_2178</name>
</gene>
<dbReference type="AlphaFoldDB" id="A0A0U5LPV1"/>
<dbReference type="EMBL" id="LN907827">
    <property type="protein sequence ID" value="CUU24412.1"/>
    <property type="molecule type" value="Genomic_DNA"/>
</dbReference>
<proteinExistence type="predicted"/>
<feature type="transmembrane region" description="Helical" evidence="1">
    <location>
        <begin position="12"/>
        <end position="30"/>
    </location>
</feature>
<evidence type="ECO:0000313" key="3">
    <source>
        <dbReference type="Proteomes" id="UP000059419"/>
    </source>
</evidence>
<keyword evidence="3" id="KW-1185">Reference proteome</keyword>
<evidence type="ECO:0000256" key="1">
    <source>
        <dbReference type="SAM" id="Phobius"/>
    </source>
</evidence>
<keyword evidence="1" id="KW-0812">Transmembrane</keyword>